<evidence type="ECO:0000259" key="1">
    <source>
        <dbReference type="Pfam" id="PF01471"/>
    </source>
</evidence>
<evidence type="ECO:0000259" key="2">
    <source>
        <dbReference type="Pfam" id="PF13406"/>
    </source>
</evidence>
<reference evidence="3 4" key="1">
    <citation type="submission" date="2020-08" db="EMBL/GenBank/DDBJ databases">
        <title>Genome sequence of Rhodobacteraceae bacterium Lw-13e.</title>
        <authorList>
            <person name="Poehlein A."/>
            <person name="Wolter L."/>
            <person name="Daniel R."/>
            <person name="Brinkhoff T."/>
        </authorList>
    </citation>
    <scope>NUCLEOTIDE SEQUENCE [LARGE SCALE GENOMIC DNA]</scope>
    <source>
        <strain evidence="3 4">Lw-13e</strain>
    </source>
</reference>
<dbReference type="InterPro" id="IPR002477">
    <property type="entry name" value="Peptidoglycan-bd-like"/>
</dbReference>
<dbReference type="OrthoDB" id="9808544at2"/>
<dbReference type="Gene3D" id="1.10.101.10">
    <property type="entry name" value="PGBD-like superfamily/PGBD"/>
    <property type="match status" value="1"/>
</dbReference>
<feature type="domain" description="Transglycosylase SLT" evidence="2">
    <location>
        <begin position="99"/>
        <end position="388"/>
    </location>
</feature>
<organism evidence="3 4">
    <name type="scientific">Pseudooceanicola algae</name>
    <dbReference type="NCBI Taxonomy" id="1537215"/>
    <lineage>
        <taxon>Bacteria</taxon>
        <taxon>Pseudomonadati</taxon>
        <taxon>Pseudomonadota</taxon>
        <taxon>Alphaproteobacteria</taxon>
        <taxon>Rhodobacterales</taxon>
        <taxon>Paracoccaceae</taxon>
        <taxon>Pseudooceanicola</taxon>
    </lineage>
</organism>
<dbReference type="InterPro" id="IPR031304">
    <property type="entry name" value="SLT_2"/>
</dbReference>
<name>A0A418SAT5_9RHOB</name>
<dbReference type="GO" id="GO:0009253">
    <property type="term" value="P:peptidoglycan catabolic process"/>
    <property type="evidence" value="ECO:0007669"/>
    <property type="project" value="TreeGrafter"/>
</dbReference>
<dbReference type="InterPro" id="IPR043426">
    <property type="entry name" value="MltB-like"/>
</dbReference>
<dbReference type="InterPro" id="IPR011970">
    <property type="entry name" value="MltB_2"/>
</dbReference>
<dbReference type="PANTHER" id="PTHR30163">
    <property type="entry name" value="MEMBRANE-BOUND LYTIC MUREIN TRANSGLYCOSYLASE B"/>
    <property type="match status" value="1"/>
</dbReference>
<dbReference type="GO" id="GO:0008933">
    <property type="term" value="F:peptidoglycan lytic transglycosylase activity"/>
    <property type="evidence" value="ECO:0007669"/>
    <property type="project" value="TreeGrafter"/>
</dbReference>
<dbReference type="Gene3D" id="1.10.8.350">
    <property type="entry name" value="Bacterial muramidase"/>
    <property type="match status" value="1"/>
</dbReference>
<dbReference type="Pfam" id="PF13406">
    <property type="entry name" value="SLT_2"/>
    <property type="match status" value="1"/>
</dbReference>
<gene>
    <name evidence="3" type="ORF">PSAL_024870</name>
</gene>
<proteinExistence type="predicted"/>
<dbReference type="CDD" id="cd13399">
    <property type="entry name" value="Slt35-like"/>
    <property type="match status" value="1"/>
</dbReference>
<dbReference type="PANTHER" id="PTHR30163:SF8">
    <property type="entry name" value="LYTIC MUREIN TRANSGLYCOSYLASE"/>
    <property type="match status" value="1"/>
</dbReference>
<dbReference type="SUPFAM" id="SSF53955">
    <property type="entry name" value="Lysozyme-like"/>
    <property type="match status" value="1"/>
</dbReference>
<dbReference type="InterPro" id="IPR036365">
    <property type="entry name" value="PGBD-like_sf"/>
</dbReference>
<dbReference type="KEGG" id="palw:PSAL_024870"/>
<sequence>MRLLSKVLPPTLSLMLIGLSPSAQAGSPDESVRPMARPGASLAFAGPTADAGATLTAGTQRSLTVTRSLRPRNRPEAMVRTSTASSAEPARPQANDPGFDRWVRSFRARALARGITPTTFDKAFRSATFLPDVIRRDRNQAEFTLGVGDYMDRVVSDSRIANGRTQFAGQARTLQALQSHYGVQAQYVTAIWGLESNYGTNRGETPLISAMATLAYEGRRANFYEQQLMALLRVVQHGDTTPDRMVGSWAGAMGHTQFMPTSYESYAVDFTGDGRRDIWAEDPTDALASTAAYLDNFGWIEGQPWGMEVILPRGFDYNLAGGSVKMPSQWAELGMRAAHGTMRDYGSARLLIVAGAGGPAFLVFKNFDVIKRYNNSDSYALAVGLLGDRIAGAGPLATSWPLGERGLKRDERKEMQTLLTRRGFDTGGVDGILGSQSISAIRSYQRAVGVVPDGYPSVDLLARLRQG</sequence>
<dbReference type="RefSeq" id="WP_119840957.1">
    <property type="nucleotide sequence ID" value="NZ_CP060436.1"/>
</dbReference>
<evidence type="ECO:0000313" key="3">
    <source>
        <dbReference type="EMBL" id="QPM91236.1"/>
    </source>
</evidence>
<dbReference type="NCBIfam" id="TIGR02283">
    <property type="entry name" value="MltB_2"/>
    <property type="match status" value="1"/>
</dbReference>
<dbReference type="Proteomes" id="UP000283786">
    <property type="component" value="Chromosome"/>
</dbReference>
<keyword evidence="4" id="KW-1185">Reference proteome</keyword>
<feature type="domain" description="Peptidoglycan binding-like" evidence="1">
    <location>
        <begin position="409"/>
        <end position="464"/>
    </location>
</feature>
<dbReference type="FunFam" id="1.10.8.350:FF:000001">
    <property type="entry name" value="Lytic murein transglycosylase B"/>
    <property type="match status" value="1"/>
</dbReference>
<dbReference type="Gene3D" id="1.10.530.10">
    <property type="match status" value="1"/>
</dbReference>
<dbReference type="InterPro" id="IPR036366">
    <property type="entry name" value="PGBDSf"/>
</dbReference>
<dbReference type="EMBL" id="CP060436">
    <property type="protein sequence ID" value="QPM91236.1"/>
    <property type="molecule type" value="Genomic_DNA"/>
</dbReference>
<dbReference type="AlphaFoldDB" id="A0A418SAT5"/>
<dbReference type="SUPFAM" id="SSF47090">
    <property type="entry name" value="PGBD-like"/>
    <property type="match status" value="1"/>
</dbReference>
<evidence type="ECO:0000313" key="4">
    <source>
        <dbReference type="Proteomes" id="UP000283786"/>
    </source>
</evidence>
<dbReference type="Pfam" id="PF01471">
    <property type="entry name" value="PG_binding_1"/>
    <property type="match status" value="1"/>
</dbReference>
<accession>A0A418SAT5</accession>
<protein>
    <submittedName>
        <fullName evidence="3">Uncharacterized protein</fullName>
    </submittedName>
</protein>
<dbReference type="InterPro" id="IPR023346">
    <property type="entry name" value="Lysozyme-like_dom_sf"/>
</dbReference>